<evidence type="ECO:0000259" key="3">
    <source>
        <dbReference type="PROSITE" id="PS51462"/>
    </source>
</evidence>
<dbReference type="PANTHER" id="PTHR43046">
    <property type="entry name" value="GDP-MANNOSE MANNOSYL HYDROLASE"/>
    <property type="match status" value="1"/>
</dbReference>
<name>A0A250JH09_9BACT</name>
<dbReference type="AlphaFoldDB" id="A0A250JH09"/>
<gene>
    <name evidence="4" type="ORF">CYFUS_008367</name>
</gene>
<dbReference type="SUPFAM" id="SSF55811">
    <property type="entry name" value="Nudix"/>
    <property type="match status" value="1"/>
</dbReference>
<sequence length="166" mass="19177">MGGIVSSLVDPLVRVAYRGAYNLALVWWFVRRPRTEGTLVGVWRGREVLLLQNSYRRDFSLPGGGQNPGESLAETGARELREEVGLHVPPERLRPVFVSRNQYVYKHDTCHFVELEVETEPPLVLDHREVVWARFIDVDTALRLPLVRVVREYLEDAVRRRVPRPP</sequence>
<dbReference type="InterPro" id="IPR000086">
    <property type="entry name" value="NUDIX_hydrolase_dom"/>
</dbReference>
<dbReference type="InterPro" id="IPR015797">
    <property type="entry name" value="NUDIX_hydrolase-like_dom_sf"/>
</dbReference>
<protein>
    <submittedName>
        <fullName evidence="4">NUDIX hydrolase</fullName>
    </submittedName>
</protein>
<dbReference type="EMBL" id="CP022098">
    <property type="protein sequence ID" value="ATB42888.1"/>
    <property type="molecule type" value="Genomic_DNA"/>
</dbReference>
<dbReference type="Proteomes" id="UP000217257">
    <property type="component" value="Chromosome"/>
</dbReference>
<evidence type="ECO:0000313" key="4">
    <source>
        <dbReference type="EMBL" id="ATB42888.1"/>
    </source>
</evidence>
<evidence type="ECO:0000256" key="2">
    <source>
        <dbReference type="ARBA" id="ARBA00022801"/>
    </source>
</evidence>
<dbReference type="Pfam" id="PF00293">
    <property type="entry name" value="NUDIX"/>
    <property type="match status" value="1"/>
</dbReference>
<dbReference type="KEGG" id="cfus:CYFUS_008367"/>
<comment type="cofactor">
    <cofactor evidence="1">
        <name>Mg(2+)</name>
        <dbReference type="ChEBI" id="CHEBI:18420"/>
    </cofactor>
</comment>
<dbReference type="PANTHER" id="PTHR43046:SF14">
    <property type="entry name" value="MUTT_NUDIX FAMILY PROTEIN"/>
    <property type="match status" value="1"/>
</dbReference>
<accession>A0A250JH09</accession>
<dbReference type="CDD" id="cd02883">
    <property type="entry name" value="NUDIX_Hydrolase"/>
    <property type="match status" value="1"/>
</dbReference>
<reference evidence="4 5" key="1">
    <citation type="submission" date="2017-06" db="EMBL/GenBank/DDBJ databases">
        <title>Sequencing and comparative analysis of myxobacterial genomes.</title>
        <authorList>
            <person name="Rupp O."/>
            <person name="Goesmann A."/>
            <person name="Sogaard-Andersen L."/>
        </authorList>
    </citation>
    <scope>NUCLEOTIDE SEQUENCE [LARGE SCALE GENOMIC DNA]</scope>
    <source>
        <strain evidence="4 5">DSM 52655</strain>
    </source>
</reference>
<proteinExistence type="predicted"/>
<evidence type="ECO:0000313" key="5">
    <source>
        <dbReference type="Proteomes" id="UP000217257"/>
    </source>
</evidence>
<keyword evidence="2 4" id="KW-0378">Hydrolase</keyword>
<dbReference type="Gene3D" id="3.90.79.10">
    <property type="entry name" value="Nucleoside Triphosphate Pyrophosphohydrolase"/>
    <property type="match status" value="1"/>
</dbReference>
<feature type="domain" description="Nudix hydrolase" evidence="3">
    <location>
        <begin position="33"/>
        <end position="158"/>
    </location>
</feature>
<evidence type="ECO:0000256" key="1">
    <source>
        <dbReference type="ARBA" id="ARBA00001946"/>
    </source>
</evidence>
<dbReference type="PROSITE" id="PS51462">
    <property type="entry name" value="NUDIX"/>
    <property type="match status" value="1"/>
</dbReference>
<organism evidence="4 5">
    <name type="scientific">Cystobacter fuscus</name>
    <dbReference type="NCBI Taxonomy" id="43"/>
    <lineage>
        <taxon>Bacteria</taxon>
        <taxon>Pseudomonadati</taxon>
        <taxon>Myxococcota</taxon>
        <taxon>Myxococcia</taxon>
        <taxon>Myxococcales</taxon>
        <taxon>Cystobacterineae</taxon>
        <taxon>Archangiaceae</taxon>
        <taxon>Cystobacter</taxon>
    </lineage>
</organism>
<dbReference type="GO" id="GO:0016787">
    <property type="term" value="F:hydrolase activity"/>
    <property type="evidence" value="ECO:0007669"/>
    <property type="project" value="UniProtKB-KW"/>
</dbReference>